<accession>A0A1H7AFP4</accession>
<dbReference type="Pfam" id="PF22725">
    <property type="entry name" value="GFO_IDH_MocA_C3"/>
    <property type="match status" value="1"/>
</dbReference>
<evidence type="ECO:0000259" key="1">
    <source>
        <dbReference type="Pfam" id="PF01408"/>
    </source>
</evidence>
<dbReference type="SUPFAM" id="SSF51735">
    <property type="entry name" value="NAD(P)-binding Rossmann-fold domains"/>
    <property type="match status" value="1"/>
</dbReference>
<dbReference type="EMBL" id="FNZH01000006">
    <property type="protein sequence ID" value="SEJ60882.1"/>
    <property type="molecule type" value="Genomic_DNA"/>
</dbReference>
<name>A0A1H7AFP4_9BACT</name>
<feature type="domain" description="GFO/IDH/MocA-like oxidoreductase" evidence="2">
    <location>
        <begin position="149"/>
        <end position="279"/>
    </location>
</feature>
<dbReference type="InterPro" id="IPR055170">
    <property type="entry name" value="GFO_IDH_MocA-like_dom"/>
</dbReference>
<evidence type="ECO:0000259" key="2">
    <source>
        <dbReference type="Pfam" id="PF22725"/>
    </source>
</evidence>
<dbReference type="Gene3D" id="3.40.50.720">
    <property type="entry name" value="NAD(P)-binding Rossmann-like Domain"/>
    <property type="match status" value="1"/>
</dbReference>
<feature type="domain" description="Gfo/Idh/MocA-like oxidoreductase N-terminal" evidence="1">
    <location>
        <begin position="24"/>
        <end position="139"/>
    </location>
</feature>
<dbReference type="SUPFAM" id="SSF55347">
    <property type="entry name" value="Glyceraldehyde-3-phosphate dehydrogenase-like, C-terminal domain"/>
    <property type="match status" value="1"/>
</dbReference>
<dbReference type="STRING" id="1416801.SAMN05192553_10642"/>
<proteinExistence type="predicted"/>
<dbReference type="InterPro" id="IPR036291">
    <property type="entry name" value="NAD(P)-bd_dom_sf"/>
</dbReference>
<reference evidence="4" key="1">
    <citation type="submission" date="2016-10" db="EMBL/GenBank/DDBJ databases">
        <authorList>
            <person name="Varghese N."/>
            <person name="Submissions S."/>
        </authorList>
    </citation>
    <scope>NUCLEOTIDE SEQUENCE [LARGE SCALE GENOMIC DNA]</scope>
    <source>
        <strain evidence="4">IBRC-M 10761</strain>
    </source>
</reference>
<dbReference type="Proteomes" id="UP000199403">
    <property type="component" value="Unassembled WGS sequence"/>
</dbReference>
<protein>
    <submittedName>
        <fullName evidence="3">Predicted dehydrogenase</fullName>
    </submittedName>
</protein>
<evidence type="ECO:0000313" key="4">
    <source>
        <dbReference type="Proteomes" id="UP000199403"/>
    </source>
</evidence>
<keyword evidence="4" id="KW-1185">Reference proteome</keyword>
<dbReference type="PANTHER" id="PTHR43708:SF8">
    <property type="entry name" value="OXIDOREDUCTASE"/>
    <property type="match status" value="1"/>
</dbReference>
<dbReference type="AlphaFoldDB" id="A0A1H7AFP4"/>
<dbReference type="Gene3D" id="3.30.360.10">
    <property type="entry name" value="Dihydrodipicolinate Reductase, domain 2"/>
    <property type="match status" value="1"/>
</dbReference>
<dbReference type="Pfam" id="PF01408">
    <property type="entry name" value="GFO_IDH_MocA"/>
    <property type="match status" value="1"/>
</dbReference>
<dbReference type="InterPro" id="IPR051317">
    <property type="entry name" value="Gfo/Idh/MocA_oxidoreduct"/>
</dbReference>
<evidence type="ECO:0000313" key="3">
    <source>
        <dbReference type="EMBL" id="SEJ60882.1"/>
    </source>
</evidence>
<dbReference type="GO" id="GO:0000166">
    <property type="term" value="F:nucleotide binding"/>
    <property type="evidence" value="ECO:0007669"/>
    <property type="project" value="InterPro"/>
</dbReference>
<dbReference type="InterPro" id="IPR000683">
    <property type="entry name" value="Gfo/Idh/MocA-like_OxRdtase_N"/>
</dbReference>
<dbReference type="PANTHER" id="PTHR43708">
    <property type="entry name" value="CONSERVED EXPRESSED OXIDOREDUCTASE (EUROFUNG)"/>
    <property type="match status" value="1"/>
</dbReference>
<organism evidence="3 4">
    <name type="scientific">Cyclobacterium xiamenense</name>
    <dbReference type="NCBI Taxonomy" id="1297121"/>
    <lineage>
        <taxon>Bacteria</taxon>
        <taxon>Pseudomonadati</taxon>
        <taxon>Bacteroidota</taxon>
        <taxon>Cytophagia</taxon>
        <taxon>Cytophagales</taxon>
        <taxon>Cyclobacteriaceae</taxon>
        <taxon>Cyclobacterium</taxon>
    </lineage>
</organism>
<sequence>MKKALPGCTICLPQPIAEMKKLKGVIVGAGYFSQFHGDAWSRMEEVEITGVADKDIQKARLYAKSFKIPNVYADVAAMLEEEKPDFIDIVTPPVSHKSLIELALAKGIHIICQKPLADTYKEAREICNLVKGAKVRFMVHENWRFQPWYREIKSLIQAGKIGKKVFQYTFKMRLGDGWGENAYLDRQPYFRTMPRLLIHETGVHFVDTFRYLEGEVAEVFANLKTLNPIIKGEDTGMVFFRFKSGCTALFDANRYNEPLHNNVRFTFGEMLVEGDQGSLILHTNGEISHKPLGLAAYKTPFKPTENGFSGDSVYACQLHFIQGIVTNSPFETGIQEYMKTLKVVEAIYQSDRLKSNVPINRIK</sequence>
<gene>
    <name evidence="3" type="ORF">SAMN05192553_10642</name>
</gene>